<evidence type="ECO:0000256" key="2">
    <source>
        <dbReference type="SAM" id="SignalP"/>
    </source>
</evidence>
<proteinExistence type="predicted"/>
<keyword evidence="4" id="KW-1185">Reference proteome</keyword>
<feature type="signal peptide" evidence="2">
    <location>
        <begin position="1"/>
        <end position="20"/>
    </location>
</feature>
<dbReference type="Proteomes" id="UP000054144">
    <property type="component" value="Unassembled WGS sequence"/>
</dbReference>
<reference evidence="3 4" key="1">
    <citation type="journal article" date="2015" name="Fungal Genet. Biol.">
        <title>Evolution of novel wood decay mechanisms in Agaricales revealed by the genome sequences of Fistulina hepatica and Cylindrobasidium torrendii.</title>
        <authorList>
            <person name="Floudas D."/>
            <person name="Held B.W."/>
            <person name="Riley R."/>
            <person name="Nagy L.G."/>
            <person name="Koehler G."/>
            <person name="Ransdell A.S."/>
            <person name="Younus H."/>
            <person name="Chow J."/>
            <person name="Chiniquy J."/>
            <person name="Lipzen A."/>
            <person name="Tritt A."/>
            <person name="Sun H."/>
            <person name="Haridas S."/>
            <person name="LaButti K."/>
            <person name="Ohm R.A."/>
            <person name="Kues U."/>
            <person name="Blanchette R.A."/>
            <person name="Grigoriev I.V."/>
            <person name="Minto R.E."/>
            <person name="Hibbett D.S."/>
        </authorList>
    </citation>
    <scope>NUCLEOTIDE SEQUENCE [LARGE SCALE GENOMIC DNA]</scope>
    <source>
        <strain evidence="3 4">ATCC 64428</strain>
    </source>
</reference>
<evidence type="ECO:0000313" key="3">
    <source>
        <dbReference type="EMBL" id="KIY52553.1"/>
    </source>
</evidence>
<keyword evidence="2" id="KW-0732">Signal</keyword>
<gene>
    <name evidence="3" type="ORF">FISHEDRAFT_69748</name>
</gene>
<dbReference type="EMBL" id="KN881640">
    <property type="protein sequence ID" value="KIY52553.1"/>
    <property type="molecule type" value="Genomic_DNA"/>
</dbReference>
<feature type="region of interest" description="Disordered" evidence="1">
    <location>
        <begin position="45"/>
        <end position="91"/>
    </location>
</feature>
<accession>A0A0D7AP53</accession>
<evidence type="ECO:0000256" key="1">
    <source>
        <dbReference type="SAM" id="MobiDB-lite"/>
    </source>
</evidence>
<name>A0A0D7AP53_9AGAR</name>
<dbReference type="AlphaFoldDB" id="A0A0D7AP53"/>
<evidence type="ECO:0000313" key="4">
    <source>
        <dbReference type="Proteomes" id="UP000054144"/>
    </source>
</evidence>
<sequence length="125" mass="13770">MRMQILSVAAAVTLATIVAAMPAPSPMPGSGMENEFATRNINNQAYLQARGPDGRGDPGRGYRHRGSFATDVQRQQPDVSGRGLADERSERALDEGLYQREQHDELFGRGLDVKVSFHHAHKQQN</sequence>
<organism evidence="3 4">
    <name type="scientific">Fistulina hepatica ATCC 64428</name>
    <dbReference type="NCBI Taxonomy" id="1128425"/>
    <lineage>
        <taxon>Eukaryota</taxon>
        <taxon>Fungi</taxon>
        <taxon>Dikarya</taxon>
        <taxon>Basidiomycota</taxon>
        <taxon>Agaricomycotina</taxon>
        <taxon>Agaricomycetes</taxon>
        <taxon>Agaricomycetidae</taxon>
        <taxon>Agaricales</taxon>
        <taxon>Fistulinaceae</taxon>
        <taxon>Fistulina</taxon>
    </lineage>
</organism>
<feature type="chain" id="PRO_5002316347" evidence="2">
    <location>
        <begin position="21"/>
        <end position="125"/>
    </location>
</feature>
<protein>
    <submittedName>
        <fullName evidence="3">Uncharacterized protein</fullName>
    </submittedName>
</protein>